<dbReference type="EMBL" id="CAJNYU010001497">
    <property type="protein sequence ID" value="CAF3443102.1"/>
    <property type="molecule type" value="Genomic_DNA"/>
</dbReference>
<proteinExistence type="predicted"/>
<dbReference type="Proteomes" id="UP000663869">
    <property type="component" value="Unassembled WGS sequence"/>
</dbReference>
<accession>A0A818DMT0</accession>
<name>A0A818DMT0_9BILA</name>
<gene>
    <name evidence="1" type="ORF">FME351_LOCUS12819</name>
</gene>
<comment type="caution">
    <text evidence="1">The sequence shown here is derived from an EMBL/GenBank/DDBJ whole genome shotgun (WGS) entry which is preliminary data.</text>
</comment>
<sequence>MNHYTPRLRHEPLRLPWVDVAIISENLDWNFADYFLRLDELNKSLNEDEKSQLKTNLPSSLKQHQDVRVANGLGLYKSAQVAKLADLTSTQNDAGLGVYSMTSRSVFQYATRTLGVRVCLELNPFRSIQFGKRNSYPLTVTVNRDPSIKNWRLGWRFNAQEAPQYEVIIEKVGTNQSYPGLGLSATKDGNKFDIKVLTGMKLFNVKGTQTGETFSGTVYSSDNNELMTISGTLAINNDGFKFESKLFDIASKKEVVTLTTDILPNRGQGLTANFSLTTPDKAKLFKVQFRGDLYKPNSKKFHFNGDFDLGDASCNGKLSFERDDNHKRIELQRLYKLGQGSSAVGYEFFYERKTNKEATQNNCNIASHVSLRTPASDVSMKLFNLKTDFTRAIDLSNATLQSSLDYLLITRNQPAQETIEIDCTRRSVRATNEGKRLASPEANFKVQVKTKSNVFNFLLDYRHRKSSESSKKGPTMLPPTLDINNKIHFVVDTDKLFPDIPRQFAFDVLSDLDFQLLNEVNYKFQYNLPRRQRSGLFAYHAQVEKITHGHVFSGTSKSELQLDNKQIQVPDKNDMELDLNLRFDKQPKKDSPKSLITFYDIKLKAPKHKLFQLIVLDGNLTKQSGKFETWNSIAIRTNKKLKEINLNAFIYRNLTGDNTIQTHISFALPFKYLPYIAHDLKAVRLLETGVFSSFAFTFLESRLIAKPVFAHYALLDASLSEKRHIRIDNEIEYLRANGDSLHALSKIDMSSDAGSHSFGLLKRNSDLLHKHSIGFISSSKTKKIAFSLVSPQISSNPLSIIGEFTMDRENHIGKMKLPQEFGIHFEFGTPLSNLTAFRIFYNLPLFNKNHSLTAEGSAGFKIASTNIAPISFYLHSKGSLNTSLHLVEALRISNDIATHSSLTAQYNPRLVSQVSATISTNFYGKEFQNSLYALFKQHQVIVRGLLNTTDNQDYTYEMDIGLDNDSLTGHTERTDGLETTMSDIDTKKCTATGKYYRCYKGDITVRTGTSSSESKGTFDVSWGRDAGKLDIKVPNHVELSIDHSHTGRVRDADFSSKTNIEGKILKPNKRGAFNFSSSVDKEDGKWNDVQIQTSLNDMKTGQKSGATDIRFNQKITDKRSGQFQRKFNVNVERKGLPVIVWSSDSFSCSNNPSYVIYGVCQTTTFNIKANNMLIQRLQLAADPRLSNPLGQVTYDGTLNLDLKHDPTLGPHTVKFDLNRLREEAIDIDLSYQKRIDEKPMSLNLKVNIPQQNPISIKYDETIHSKTSFNGVLKYSFNANDSTAKKTYKCDVNQSYGDSYSMNCQGERTNLTIDIDPIAHKKKFIVDLNRFTGERIGYETAMNFTTGEIETTYYTLVTSWNMKYQVGVLPTIIVKQKDQEVLRITSSRADFQGYKIRFLPANIELKLAADYKSNTVSLCEIYPQKRDYVKITVEVERIRRYIPSLRNVNRPSYDIDDESPKSQEPLFRIQLDSYILISVSQALGKIGSHNGLFGLETVKKSYKLQIGDAPLTIYNVQHWKTHLENIQLPESYSIRIVNDANGNSVQLATNKWNENRLISTISHSFDGGKTQITDLELDRNYAYQVGSIYFLHSLGYRNVQAVKQLRVSLSFDFSFTNRRFSSGLSDMGTNLAEFIQLSRKRVLSIVTRFGLFEFFTKYPTYTEASDRVSAILGERHVQREEFWRSRIEDILNNNRLKDLSQRFQTRRMEIVQSLLSASEKVLDRFLPKIDQKNIDERIVNFVRKLLASFEQVAKQNSEQWKTIFKAIDDASKGDDNKWFRVLVADIDSNAVAAAADAQLAKVFKKLGDSSKLLISNMQQISQRINQRRESIRERVQNAIRHLPKASMNDTNSEILYPIGRRPGNYSEKNKLILLMGTLLKYRERGLFTLNCIIKDRFQTRSETFQHYSKPVRTFPKRLFKRNPSLTPEFNAVIANTGDIIDLRSDYVLTHDFSGLQFSFRFIYGKVYSVLLNLIGIKENECSTTGRVQLCNRGYYSTLNVTMYYCGLVDGAFGDVRDRSGKGHANLSRWLVRDCPAATHDQTKEIVPSIPECASDDTDEQEFCENFVQRGTKSGLSLRLLVTQAIAV</sequence>
<organism evidence="1 2">
    <name type="scientific">Rotaria socialis</name>
    <dbReference type="NCBI Taxonomy" id="392032"/>
    <lineage>
        <taxon>Eukaryota</taxon>
        <taxon>Metazoa</taxon>
        <taxon>Spiralia</taxon>
        <taxon>Gnathifera</taxon>
        <taxon>Rotifera</taxon>
        <taxon>Eurotatoria</taxon>
        <taxon>Bdelloidea</taxon>
        <taxon>Philodinida</taxon>
        <taxon>Philodinidae</taxon>
        <taxon>Rotaria</taxon>
    </lineage>
</organism>
<reference evidence="1" key="1">
    <citation type="submission" date="2021-02" db="EMBL/GenBank/DDBJ databases">
        <authorList>
            <person name="Nowell W R."/>
        </authorList>
    </citation>
    <scope>NUCLEOTIDE SEQUENCE</scope>
</reference>
<evidence type="ECO:0000313" key="2">
    <source>
        <dbReference type="Proteomes" id="UP000663869"/>
    </source>
</evidence>
<evidence type="ECO:0000313" key="1">
    <source>
        <dbReference type="EMBL" id="CAF3443102.1"/>
    </source>
</evidence>
<protein>
    <submittedName>
        <fullName evidence="1">Uncharacterized protein</fullName>
    </submittedName>
</protein>